<dbReference type="PANTHER" id="PTHR30290:SF10">
    <property type="entry name" value="PERIPLASMIC OLIGOPEPTIDE-BINDING PROTEIN-RELATED"/>
    <property type="match status" value="1"/>
</dbReference>
<sequence>MNRLPLFSALLLLSACQGQGGDGDLAVALIGNAGDLNDSGLRLSYPASQVYAASHQGLVRFDANGQLVPGVAERWIVTDDGLSYIFRIREFDLHNGKRLTAKLVQQSLQRTLDRLSGTSLGLDLAPVRDIRAMTGRVIEIRLDTPMPGMLQLLAQPELGLAMPGLAVGPMVEKDRGGTKVLSALPPEQRGLPQQPDWDAGVRRLVISTVSARHAVKGFSDADFQLVLGGRLSTLPLIDLGPLSRGTIRVDSPLGLFGLDVVNAKGFLASPNNREALAMALDRAKLIAPFNISGWPPTNQLVAPRLASGDVARPERWADMDFTARQAEAARRIARWKAKNRGDLTLSVVLPAGPGSDTLFQGLAQQYAAVGIKLVRAKQGAAGDLQLRDRVARFAGKRWFLDQFNCRVSRSLCSPDADALVAKASKTADPHAYDADIAQATQLLTDLNGYIPIGAPVRWSLVRAGVEGFSDSAMAMHPLFPLSRAPI</sequence>
<name>A0A845AEG6_9SPHN</name>
<dbReference type="GO" id="GO:1904680">
    <property type="term" value="F:peptide transmembrane transporter activity"/>
    <property type="evidence" value="ECO:0007669"/>
    <property type="project" value="TreeGrafter"/>
</dbReference>
<comment type="subcellular location">
    <subcellularLocation>
        <location evidence="1">Periplasm</location>
    </subcellularLocation>
</comment>
<evidence type="ECO:0000313" key="6">
    <source>
        <dbReference type="EMBL" id="MXP27789.1"/>
    </source>
</evidence>
<dbReference type="PANTHER" id="PTHR30290">
    <property type="entry name" value="PERIPLASMIC BINDING COMPONENT OF ABC TRANSPORTER"/>
    <property type="match status" value="1"/>
</dbReference>
<keyword evidence="7" id="KW-1185">Reference proteome</keyword>
<dbReference type="PROSITE" id="PS51257">
    <property type="entry name" value="PROKAR_LIPOPROTEIN"/>
    <property type="match status" value="1"/>
</dbReference>
<accession>A0A845AEG6</accession>
<protein>
    <submittedName>
        <fullName evidence="6">Peptide ABC transporter substrate-binding protein</fullName>
    </submittedName>
</protein>
<comment type="caution">
    <text evidence="6">The sequence shown here is derived from an EMBL/GenBank/DDBJ whole genome shotgun (WGS) entry which is preliminary data.</text>
</comment>
<dbReference type="GO" id="GO:0030313">
    <property type="term" value="C:cell envelope"/>
    <property type="evidence" value="ECO:0007669"/>
    <property type="project" value="UniProtKB-SubCell"/>
</dbReference>
<dbReference type="InterPro" id="IPR000914">
    <property type="entry name" value="SBP_5_dom"/>
</dbReference>
<evidence type="ECO:0000256" key="2">
    <source>
        <dbReference type="ARBA" id="ARBA00005695"/>
    </source>
</evidence>
<comment type="similarity">
    <text evidence="2">Belongs to the bacterial solute-binding protein 5 family.</text>
</comment>
<evidence type="ECO:0000256" key="4">
    <source>
        <dbReference type="ARBA" id="ARBA00022729"/>
    </source>
</evidence>
<dbReference type="Pfam" id="PF00496">
    <property type="entry name" value="SBP_bac_5"/>
    <property type="match status" value="1"/>
</dbReference>
<evidence type="ECO:0000256" key="1">
    <source>
        <dbReference type="ARBA" id="ARBA00004418"/>
    </source>
</evidence>
<dbReference type="OrthoDB" id="9803988at2"/>
<dbReference type="RefSeq" id="WP_160752089.1">
    <property type="nucleotide sequence ID" value="NZ_WTYA01000002.1"/>
</dbReference>
<organism evidence="6 7">
    <name type="scientific">Qipengyuania algicida</name>
    <dbReference type="NCBI Taxonomy" id="1836209"/>
    <lineage>
        <taxon>Bacteria</taxon>
        <taxon>Pseudomonadati</taxon>
        <taxon>Pseudomonadota</taxon>
        <taxon>Alphaproteobacteria</taxon>
        <taxon>Sphingomonadales</taxon>
        <taxon>Erythrobacteraceae</taxon>
        <taxon>Qipengyuania</taxon>
    </lineage>
</organism>
<dbReference type="Proteomes" id="UP000439780">
    <property type="component" value="Unassembled WGS sequence"/>
</dbReference>
<gene>
    <name evidence="6" type="ORF">GRI58_02995</name>
</gene>
<dbReference type="GO" id="GO:0015833">
    <property type="term" value="P:peptide transport"/>
    <property type="evidence" value="ECO:0007669"/>
    <property type="project" value="TreeGrafter"/>
</dbReference>
<evidence type="ECO:0000313" key="7">
    <source>
        <dbReference type="Proteomes" id="UP000439780"/>
    </source>
</evidence>
<dbReference type="Gene3D" id="3.40.190.10">
    <property type="entry name" value="Periplasmic binding protein-like II"/>
    <property type="match status" value="1"/>
</dbReference>
<proteinExistence type="inferred from homology"/>
<reference evidence="6 7" key="1">
    <citation type="submission" date="2019-12" db="EMBL/GenBank/DDBJ databases">
        <title>Genomic-based taxomic classification of the family Erythrobacteraceae.</title>
        <authorList>
            <person name="Xu L."/>
        </authorList>
    </citation>
    <scope>NUCLEOTIDE SEQUENCE [LARGE SCALE GENOMIC DNA]</scope>
    <source>
        <strain evidence="6 7">KEMB 9005-328</strain>
    </source>
</reference>
<keyword evidence="3" id="KW-0813">Transport</keyword>
<dbReference type="InterPro" id="IPR039424">
    <property type="entry name" value="SBP_5"/>
</dbReference>
<dbReference type="EMBL" id="WTYA01000002">
    <property type="protein sequence ID" value="MXP27789.1"/>
    <property type="molecule type" value="Genomic_DNA"/>
</dbReference>
<keyword evidence="4" id="KW-0732">Signal</keyword>
<dbReference type="Gene3D" id="3.10.105.10">
    <property type="entry name" value="Dipeptide-binding Protein, Domain 3"/>
    <property type="match status" value="1"/>
</dbReference>
<evidence type="ECO:0000259" key="5">
    <source>
        <dbReference type="Pfam" id="PF00496"/>
    </source>
</evidence>
<dbReference type="Gene3D" id="3.90.76.10">
    <property type="entry name" value="Dipeptide-binding Protein, Domain 1"/>
    <property type="match status" value="1"/>
</dbReference>
<dbReference type="AlphaFoldDB" id="A0A845AEG6"/>
<feature type="domain" description="Solute-binding protein family 5" evidence="5">
    <location>
        <begin position="67"/>
        <end position="158"/>
    </location>
</feature>
<evidence type="ECO:0000256" key="3">
    <source>
        <dbReference type="ARBA" id="ARBA00022448"/>
    </source>
</evidence>
<dbReference type="SUPFAM" id="SSF53850">
    <property type="entry name" value="Periplasmic binding protein-like II"/>
    <property type="match status" value="1"/>
</dbReference>